<evidence type="ECO:0000313" key="2">
    <source>
        <dbReference type="EMBL" id="RKP51249.1"/>
    </source>
</evidence>
<dbReference type="OrthoDB" id="9806704at2"/>
<name>A0A494XT31_9BURK</name>
<dbReference type="InterPro" id="IPR034804">
    <property type="entry name" value="SQR/QFR_C/D"/>
</dbReference>
<keyword evidence="1" id="KW-1133">Transmembrane helix</keyword>
<comment type="caution">
    <text evidence="2">The sequence shown here is derived from an EMBL/GenBank/DDBJ whole genome shotgun (WGS) entry which is preliminary data.</text>
</comment>
<dbReference type="Proteomes" id="UP000280434">
    <property type="component" value="Unassembled WGS sequence"/>
</dbReference>
<keyword evidence="3" id="KW-1185">Reference proteome</keyword>
<feature type="transmembrane region" description="Helical" evidence="1">
    <location>
        <begin position="66"/>
        <end position="88"/>
    </location>
</feature>
<organism evidence="2 3">
    <name type="scientific">Trinickia fusca</name>
    <dbReference type="NCBI Taxonomy" id="2419777"/>
    <lineage>
        <taxon>Bacteria</taxon>
        <taxon>Pseudomonadati</taxon>
        <taxon>Pseudomonadota</taxon>
        <taxon>Betaproteobacteria</taxon>
        <taxon>Burkholderiales</taxon>
        <taxon>Burkholderiaceae</taxon>
        <taxon>Trinickia</taxon>
    </lineage>
</organism>
<dbReference type="GO" id="GO:0016020">
    <property type="term" value="C:membrane"/>
    <property type="evidence" value="ECO:0007669"/>
    <property type="project" value="InterPro"/>
</dbReference>
<evidence type="ECO:0008006" key="4">
    <source>
        <dbReference type="Google" id="ProtNLM"/>
    </source>
</evidence>
<evidence type="ECO:0000256" key="1">
    <source>
        <dbReference type="SAM" id="Phobius"/>
    </source>
</evidence>
<feature type="transmembrane region" description="Helical" evidence="1">
    <location>
        <begin position="25"/>
        <end position="46"/>
    </location>
</feature>
<evidence type="ECO:0000313" key="3">
    <source>
        <dbReference type="Proteomes" id="UP000280434"/>
    </source>
</evidence>
<proteinExistence type="predicted"/>
<dbReference type="AlphaFoldDB" id="A0A494XT31"/>
<dbReference type="EMBL" id="RBZV01000002">
    <property type="protein sequence ID" value="RKP51249.1"/>
    <property type="molecule type" value="Genomic_DNA"/>
</dbReference>
<feature type="transmembrane region" description="Helical" evidence="1">
    <location>
        <begin position="224"/>
        <end position="245"/>
    </location>
</feature>
<protein>
    <recommendedName>
        <fullName evidence="4">Adenylate cyclase</fullName>
    </recommendedName>
</protein>
<keyword evidence="1" id="KW-0472">Membrane</keyword>
<dbReference type="SUPFAM" id="SSF81343">
    <property type="entry name" value="Fumarate reductase respiratory complex transmembrane subunits"/>
    <property type="match status" value="1"/>
</dbReference>
<keyword evidence="1" id="KW-0812">Transmembrane</keyword>
<accession>A0A494XT31</accession>
<reference evidence="2 3" key="1">
    <citation type="submission" date="2018-10" db="EMBL/GenBank/DDBJ databases">
        <title>Paraburkholderia sp. 7MK8-2, isolated from soil.</title>
        <authorList>
            <person name="Gao Z.-H."/>
            <person name="Qiu L.-H."/>
        </authorList>
    </citation>
    <scope>NUCLEOTIDE SEQUENCE [LARGE SCALE GENOMIC DNA]</scope>
    <source>
        <strain evidence="2 3">7MK8-2</strain>
    </source>
</reference>
<sequence length="266" mass="29355">MNSHGAGSPAQRVAERRQALQRLQLYSGVVLWIYVSIHLVNHALGIGSLDIAQRGLTLWVGLWHSLPGTVLLYGAAGLHFALALRTIYSRRHWALPPTEWLRLWAGLSLPLLLIRHAVGTRVAASFYGFEPNYERVIASLLVSGTQGLQLALLAPGWVHGCLGLWRHLRRYALLRRAKLALLAMLILLPVLSAAGFVQMARAIASGHTGLAPALIEHRAALDHWRHLLLTGYLLLIAAAFTAGQLRNRIFKPGSREASSELRRADR</sequence>
<feature type="transmembrane region" description="Helical" evidence="1">
    <location>
        <begin position="179"/>
        <end position="204"/>
    </location>
</feature>
<gene>
    <name evidence="2" type="ORF">D7S89_06840</name>
</gene>